<dbReference type="SUPFAM" id="SSF51735">
    <property type="entry name" value="NAD(P)-binding Rossmann-fold domains"/>
    <property type="match status" value="1"/>
</dbReference>
<feature type="domain" description="NADPH-dependent reductive aminase-like C-terminal" evidence="4">
    <location>
        <begin position="163"/>
        <end position="288"/>
    </location>
</feature>
<accession>A0ABN1XMS4</accession>
<evidence type="ECO:0000259" key="3">
    <source>
        <dbReference type="Pfam" id="PF03446"/>
    </source>
</evidence>
<dbReference type="PANTHER" id="PTHR43580">
    <property type="entry name" value="OXIDOREDUCTASE GLYR1-RELATED"/>
    <property type="match status" value="1"/>
</dbReference>
<evidence type="ECO:0000313" key="5">
    <source>
        <dbReference type="EMBL" id="GAA1384761.1"/>
    </source>
</evidence>
<gene>
    <name evidence="5" type="ORF">GCM10009613_16080</name>
</gene>
<dbReference type="Gene3D" id="1.10.1040.10">
    <property type="entry name" value="N-(1-d-carboxylethyl)-l-norvaline Dehydrogenase, domain 2"/>
    <property type="match status" value="1"/>
</dbReference>
<name>A0ABN1XMS4_9PSEU</name>
<dbReference type="Pfam" id="PF21761">
    <property type="entry name" value="RedAm-like_C"/>
    <property type="match status" value="1"/>
</dbReference>
<dbReference type="InterPro" id="IPR051265">
    <property type="entry name" value="HIBADH-related_NP60_sf"/>
</dbReference>
<evidence type="ECO:0000313" key="6">
    <source>
        <dbReference type="Proteomes" id="UP001501414"/>
    </source>
</evidence>
<organism evidence="5 6">
    <name type="scientific">Pseudonocardia kongjuensis</name>
    <dbReference type="NCBI Taxonomy" id="102227"/>
    <lineage>
        <taxon>Bacteria</taxon>
        <taxon>Bacillati</taxon>
        <taxon>Actinomycetota</taxon>
        <taxon>Actinomycetes</taxon>
        <taxon>Pseudonocardiales</taxon>
        <taxon>Pseudonocardiaceae</taxon>
        <taxon>Pseudonocardia</taxon>
    </lineage>
</organism>
<dbReference type="PIRSF" id="PIRSF000103">
    <property type="entry name" value="HIBADH"/>
    <property type="match status" value="1"/>
</dbReference>
<feature type="domain" description="6-phosphogluconate dehydrogenase NADP-binding" evidence="3">
    <location>
        <begin position="8"/>
        <end position="159"/>
    </location>
</feature>
<comment type="caution">
    <text evidence="5">The sequence shown here is derived from an EMBL/GenBank/DDBJ whole genome shotgun (WGS) entry which is preliminary data.</text>
</comment>
<keyword evidence="2" id="KW-0560">Oxidoreductase</keyword>
<dbReference type="InterPro" id="IPR015815">
    <property type="entry name" value="HIBADH-related"/>
</dbReference>
<proteinExistence type="inferred from homology"/>
<dbReference type="Gene3D" id="3.40.50.720">
    <property type="entry name" value="NAD(P)-binding Rossmann-like Domain"/>
    <property type="match status" value="1"/>
</dbReference>
<keyword evidence="6" id="KW-1185">Reference proteome</keyword>
<dbReference type="Pfam" id="PF03446">
    <property type="entry name" value="NAD_binding_2"/>
    <property type="match status" value="1"/>
</dbReference>
<dbReference type="EMBL" id="BAAAJK010000006">
    <property type="protein sequence ID" value="GAA1384761.1"/>
    <property type="molecule type" value="Genomic_DNA"/>
</dbReference>
<evidence type="ECO:0000259" key="4">
    <source>
        <dbReference type="Pfam" id="PF21761"/>
    </source>
</evidence>
<dbReference type="Proteomes" id="UP001501414">
    <property type="component" value="Unassembled WGS sequence"/>
</dbReference>
<dbReference type="InterPro" id="IPR006115">
    <property type="entry name" value="6PGDH_NADP-bd"/>
</dbReference>
<comment type="similarity">
    <text evidence="1">Belongs to the HIBADH-related family.</text>
</comment>
<dbReference type="RefSeq" id="WP_344019993.1">
    <property type="nucleotide sequence ID" value="NZ_BAAAJK010000006.1"/>
</dbReference>
<evidence type="ECO:0000256" key="2">
    <source>
        <dbReference type="ARBA" id="ARBA00023002"/>
    </source>
</evidence>
<dbReference type="InterPro" id="IPR013328">
    <property type="entry name" value="6PGD_dom2"/>
</dbReference>
<dbReference type="InterPro" id="IPR048666">
    <property type="entry name" value="RedAm-like_C"/>
</dbReference>
<reference evidence="5 6" key="1">
    <citation type="journal article" date="2019" name="Int. J. Syst. Evol. Microbiol.">
        <title>The Global Catalogue of Microorganisms (GCM) 10K type strain sequencing project: providing services to taxonomists for standard genome sequencing and annotation.</title>
        <authorList>
            <consortium name="The Broad Institute Genomics Platform"/>
            <consortium name="The Broad Institute Genome Sequencing Center for Infectious Disease"/>
            <person name="Wu L."/>
            <person name="Ma J."/>
        </authorList>
    </citation>
    <scope>NUCLEOTIDE SEQUENCE [LARGE SCALE GENOMIC DNA]</scope>
    <source>
        <strain evidence="5 6">JCM 11896</strain>
    </source>
</reference>
<sequence>MTDTRLPVAVLGTGAMGRALAGALLDDGRPVTVWNRTPGRAAGLLARGATGAATVPEAVAAGGPVIVCLLDHASVHAILDPAAGALRGRTVVNLTTTTPAEARELASWSAERSIRYLDGAIMATPPMIGGPGAQILYSGPRAVFDAHRDLLDRWAASSYHGDDAGRASLLDLALLAAMYTMLTGFLHGAAMVRSAGLDTAGFAERAAPFLAAMTGTFGSSAAVLDSGDHSGPEQSLEWTAPALDTIARASREQGVDPAPVDLLRALVRQQIDAGHGADDLGRIVEGLRAERSAA</sequence>
<evidence type="ECO:0000256" key="1">
    <source>
        <dbReference type="ARBA" id="ARBA00009080"/>
    </source>
</evidence>
<protein>
    <submittedName>
        <fullName evidence="5">NAD(P)-binding domain-containing protein</fullName>
    </submittedName>
</protein>
<dbReference type="InterPro" id="IPR036291">
    <property type="entry name" value="NAD(P)-bd_dom_sf"/>
</dbReference>
<dbReference type="PANTHER" id="PTHR43580:SF2">
    <property type="entry name" value="CYTOKINE-LIKE NUCLEAR FACTOR N-PAC"/>
    <property type="match status" value="1"/>
</dbReference>